<dbReference type="RefSeq" id="WP_326840351.1">
    <property type="nucleotide sequence ID" value="NZ_JBKWRC010000002.1"/>
</dbReference>
<name>A0A928KSY1_9FIRM</name>
<dbReference type="AlphaFoldDB" id="A0A928KSY1"/>
<dbReference type="EMBL" id="SVNY01000003">
    <property type="protein sequence ID" value="MBE6833433.1"/>
    <property type="molecule type" value="Genomic_DNA"/>
</dbReference>
<sequence>MAEFDLLERELLLQLQEKESLRDIRFSAAWENRRGKSDGVSAVLKILPVRFVPASLDESLRRAELTVGIWISAPRAMGGAACVDAFSRISDALLFGENGLCLQTISCGKVEYSDAAEAFRMSAEVGMTAYCRESGG</sequence>
<proteinExistence type="predicted"/>
<organism evidence="1 2">
    <name type="scientific">Faecalispora sporosphaeroides</name>
    <dbReference type="NCBI Taxonomy" id="1549"/>
    <lineage>
        <taxon>Bacteria</taxon>
        <taxon>Bacillati</taxon>
        <taxon>Bacillota</taxon>
        <taxon>Clostridia</taxon>
        <taxon>Eubacteriales</taxon>
        <taxon>Oscillospiraceae</taxon>
        <taxon>Faecalispora</taxon>
    </lineage>
</organism>
<gene>
    <name evidence="1" type="ORF">E7512_07625</name>
</gene>
<protein>
    <submittedName>
        <fullName evidence="1">Uncharacterized protein</fullName>
    </submittedName>
</protein>
<reference evidence="1" key="1">
    <citation type="submission" date="2019-04" db="EMBL/GenBank/DDBJ databases">
        <title>Evolution of Biomass-Degrading Anaerobic Consortia Revealed by Metagenomics.</title>
        <authorList>
            <person name="Peng X."/>
        </authorList>
    </citation>
    <scope>NUCLEOTIDE SEQUENCE</scope>
    <source>
        <strain evidence="1">SIG551</strain>
    </source>
</reference>
<dbReference type="Proteomes" id="UP000754750">
    <property type="component" value="Unassembled WGS sequence"/>
</dbReference>
<accession>A0A928KSY1</accession>
<evidence type="ECO:0000313" key="1">
    <source>
        <dbReference type="EMBL" id="MBE6833433.1"/>
    </source>
</evidence>
<comment type="caution">
    <text evidence="1">The sequence shown here is derived from an EMBL/GenBank/DDBJ whole genome shotgun (WGS) entry which is preliminary data.</text>
</comment>
<evidence type="ECO:0000313" key="2">
    <source>
        <dbReference type="Proteomes" id="UP000754750"/>
    </source>
</evidence>